<proteinExistence type="predicted"/>
<feature type="region of interest" description="Disordered" evidence="1">
    <location>
        <begin position="352"/>
        <end position="394"/>
    </location>
</feature>
<sequence length="394" mass="44201">MQGLETIANHLFPSLRRGPAQPGFWTQEEIGRMEVATWCAEGLWLMEEDIKSETGATYGAHVQGGGDWPVGYIRCLFEWGSEAEEAKANSETALKLFRRGELTPADMGAPSTMDMEYWLVLCDGMNKAREHIYRRMELDDFLICRVLQLFVRPKFWRLGVGSRLVEEACEYMDKHVAIGFAYASQAAVGLYAKFGFDQLSTVEGSFGELKCMIRVPPVGGLDASAPLIRRLQIYRKTVAALIPAHMREQMNKSPDVQDQIESTIVKLTIEKAGQDLSKVLELVNKRVKSKPGTTGNVDDRSLTRSGRTEIEVEEADAAPGTKLFKYRFVCDGEELVESLSANVESIDRRIETERGEAKQSEAGLAGSREAERNVEADKLKQKINEKRRGRRGKR</sequence>
<reference evidence="3" key="2">
    <citation type="submission" date="2023-05" db="EMBL/GenBank/DDBJ databases">
        <authorList>
            <consortium name="Lawrence Berkeley National Laboratory"/>
            <person name="Steindorff A."/>
            <person name="Hensen N."/>
            <person name="Bonometti L."/>
            <person name="Westerberg I."/>
            <person name="Brannstrom I.O."/>
            <person name="Guillou S."/>
            <person name="Cros-Aarteil S."/>
            <person name="Calhoun S."/>
            <person name="Haridas S."/>
            <person name="Kuo A."/>
            <person name="Mondo S."/>
            <person name="Pangilinan J."/>
            <person name="Riley R."/>
            <person name="Labutti K."/>
            <person name="Andreopoulos B."/>
            <person name="Lipzen A."/>
            <person name="Chen C."/>
            <person name="Yanf M."/>
            <person name="Daum C."/>
            <person name="Ng V."/>
            <person name="Clum A."/>
            <person name="Ohm R."/>
            <person name="Martin F."/>
            <person name="Silar P."/>
            <person name="Natvig D."/>
            <person name="Lalanne C."/>
            <person name="Gautier V."/>
            <person name="Ament-Velasquez S.L."/>
            <person name="Kruys A."/>
            <person name="Hutchinson M.I."/>
            <person name="Powell A.J."/>
            <person name="Barry K."/>
            <person name="Miller A.N."/>
            <person name="Grigoriev I.V."/>
            <person name="Debuchy R."/>
            <person name="Gladieux P."/>
            <person name="Thoren M.H."/>
            <person name="Johannesson H."/>
        </authorList>
    </citation>
    <scope>NUCLEOTIDE SEQUENCE</scope>
    <source>
        <strain evidence="3">CBS 731.68</strain>
    </source>
</reference>
<dbReference type="AlphaFoldDB" id="A0AAN6Z2Q2"/>
<evidence type="ECO:0000313" key="4">
    <source>
        <dbReference type="Proteomes" id="UP001302602"/>
    </source>
</evidence>
<dbReference type="CDD" id="cd04301">
    <property type="entry name" value="NAT_SF"/>
    <property type="match status" value="1"/>
</dbReference>
<comment type="caution">
    <text evidence="3">The sequence shown here is derived from an EMBL/GenBank/DDBJ whole genome shotgun (WGS) entry which is preliminary data.</text>
</comment>
<dbReference type="Pfam" id="PF00583">
    <property type="entry name" value="Acetyltransf_1"/>
    <property type="match status" value="1"/>
</dbReference>
<evidence type="ECO:0000313" key="3">
    <source>
        <dbReference type="EMBL" id="KAK4123111.1"/>
    </source>
</evidence>
<evidence type="ECO:0000256" key="1">
    <source>
        <dbReference type="SAM" id="MobiDB-lite"/>
    </source>
</evidence>
<organism evidence="3 4">
    <name type="scientific">Parathielavia appendiculata</name>
    <dbReference type="NCBI Taxonomy" id="2587402"/>
    <lineage>
        <taxon>Eukaryota</taxon>
        <taxon>Fungi</taxon>
        <taxon>Dikarya</taxon>
        <taxon>Ascomycota</taxon>
        <taxon>Pezizomycotina</taxon>
        <taxon>Sordariomycetes</taxon>
        <taxon>Sordariomycetidae</taxon>
        <taxon>Sordariales</taxon>
        <taxon>Chaetomiaceae</taxon>
        <taxon>Parathielavia</taxon>
    </lineage>
</organism>
<dbReference type="SUPFAM" id="SSF55729">
    <property type="entry name" value="Acyl-CoA N-acyltransferases (Nat)"/>
    <property type="match status" value="1"/>
</dbReference>
<dbReference type="RefSeq" id="XP_062646882.1">
    <property type="nucleotide sequence ID" value="XM_062787424.1"/>
</dbReference>
<dbReference type="EMBL" id="MU853229">
    <property type="protein sequence ID" value="KAK4123111.1"/>
    <property type="molecule type" value="Genomic_DNA"/>
</dbReference>
<gene>
    <name evidence="3" type="ORF">N657DRAFT_448037</name>
</gene>
<reference evidence="3" key="1">
    <citation type="journal article" date="2023" name="Mol. Phylogenet. Evol.">
        <title>Genome-scale phylogeny and comparative genomics of the fungal order Sordariales.</title>
        <authorList>
            <person name="Hensen N."/>
            <person name="Bonometti L."/>
            <person name="Westerberg I."/>
            <person name="Brannstrom I.O."/>
            <person name="Guillou S."/>
            <person name="Cros-Aarteil S."/>
            <person name="Calhoun S."/>
            <person name="Haridas S."/>
            <person name="Kuo A."/>
            <person name="Mondo S."/>
            <person name="Pangilinan J."/>
            <person name="Riley R."/>
            <person name="LaButti K."/>
            <person name="Andreopoulos B."/>
            <person name="Lipzen A."/>
            <person name="Chen C."/>
            <person name="Yan M."/>
            <person name="Daum C."/>
            <person name="Ng V."/>
            <person name="Clum A."/>
            <person name="Steindorff A."/>
            <person name="Ohm R.A."/>
            <person name="Martin F."/>
            <person name="Silar P."/>
            <person name="Natvig D.O."/>
            <person name="Lalanne C."/>
            <person name="Gautier V."/>
            <person name="Ament-Velasquez S.L."/>
            <person name="Kruys A."/>
            <person name="Hutchinson M.I."/>
            <person name="Powell A.J."/>
            <person name="Barry K."/>
            <person name="Miller A.N."/>
            <person name="Grigoriev I.V."/>
            <person name="Debuchy R."/>
            <person name="Gladieux P."/>
            <person name="Hiltunen Thoren M."/>
            <person name="Johannesson H."/>
        </authorList>
    </citation>
    <scope>NUCLEOTIDE SEQUENCE</scope>
    <source>
        <strain evidence="3">CBS 731.68</strain>
    </source>
</reference>
<dbReference type="PROSITE" id="PS51186">
    <property type="entry name" value="GNAT"/>
    <property type="match status" value="1"/>
</dbReference>
<dbReference type="GeneID" id="87824194"/>
<dbReference type="Gene3D" id="3.40.630.30">
    <property type="match status" value="1"/>
</dbReference>
<dbReference type="InterPro" id="IPR016181">
    <property type="entry name" value="Acyl_CoA_acyltransferase"/>
</dbReference>
<dbReference type="Proteomes" id="UP001302602">
    <property type="component" value="Unassembled WGS sequence"/>
</dbReference>
<dbReference type="InterPro" id="IPR000182">
    <property type="entry name" value="GNAT_dom"/>
</dbReference>
<evidence type="ECO:0000259" key="2">
    <source>
        <dbReference type="PROSITE" id="PS51186"/>
    </source>
</evidence>
<keyword evidence="4" id="KW-1185">Reference proteome</keyword>
<protein>
    <recommendedName>
        <fullName evidence="2">N-acetyltransferase domain-containing protein</fullName>
    </recommendedName>
</protein>
<feature type="domain" description="N-acetyltransferase" evidence="2">
    <location>
        <begin position="71"/>
        <end position="214"/>
    </location>
</feature>
<dbReference type="GO" id="GO:0016747">
    <property type="term" value="F:acyltransferase activity, transferring groups other than amino-acyl groups"/>
    <property type="evidence" value="ECO:0007669"/>
    <property type="project" value="InterPro"/>
</dbReference>
<feature type="compositionally biased region" description="Basic and acidic residues" evidence="1">
    <location>
        <begin position="368"/>
        <end position="386"/>
    </location>
</feature>
<name>A0AAN6Z2Q2_9PEZI</name>
<accession>A0AAN6Z2Q2</accession>